<dbReference type="InterPro" id="IPR005564">
    <property type="entry name" value="Major_capsid_GpE"/>
</dbReference>
<sequence length="353" mass="40217">MPNTVSIYDPRYLAEVVRLAPPIHTFMRDSFFTNKKTSTAERIDFDLVKGDRRMAAFVHPRKGGKVLSASGYETLSYKPPLINPYDITTADQLMSRLPGEELYSGMTPAQRAAQKQIEEYNRLNDAVVRREEWMCAQAIMTGQIPIVGEGVNEIIDFGFTNTKKLTGTAMWGADKAEIVKNLREWKRDVSKNGFSNVDMCIMGSKALDLFLDNLDIRSRLDTKNYGFGVINVKELPNGLTYYGHLNDPSMDIYCYNEYYLDDWTDPEHPATKPLVDPNKIILINHAPNFLMGYGLCTYLDDASKQWVSAQTDRLLRSYVEHHPDRRLMEVQSHPLPIPDKVDSWMVVEVCAAD</sequence>
<dbReference type="Gene3D" id="3.15.30.10">
    <property type="entry name" value="putative capsid protein of prophage domain like"/>
    <property type="match status" value="1"/>
</dbReference>
<dbReference type="EMBL" id="WKQE01000002">
    <property type="protein sequence ID" value="MSC79700.1"/>
    <property type="molecule type" value="Genomic_DNA"/>
</dbReference>
<proteinExistence type="predicted"/>
<dbReference type="Gene3D" id="3.30.1930.10">
    <property type="entry name" value="capsid protein of prophage domain"/>
    <property type="match status" value="1"/>
</dbReference>
<protein>
    <submittedName>
        <fullName evidence="1">Major capsid protein</fullName>
    </submittedName>
</protein>
<gene>
    <name evidence="1" type="ORF">GKD85_02495</name>
</gene>
<evidence type="ECO:0000313" key="1">
    <source>
        <dbReference type="EMBL" id="MSC79700.1"/>
    </source>
</evidence>
<dbReference type="Pfam" id="PF03864">
    <property type="entry name" value="Phage_cap_E"/>
    <property type="match status" value="1"/>
</dbReference>
<dbReference type="RefSeq" id="WP_154252020.1">
    <property type="nucleotide sequence ID" value="NZ_WKPZ01000004.1"/>
</dbReference>
<name>A0A6L5TFW4_9FIRM</name>
<evidence type="ECO:0000313" key="2">
    <source>
        <dbReference type="Proteomes" id="UP000477010"/>
    </source>
</evidence>
<dbReference type="Proteomes" id="UP000477010">
    <property type="component" value="Unassembled WGS sequence"/>
</dbReference>
<comment type="caution">
    <text evidence="1">The sequence shown here is derived from an EMBL/GenBank/DDBJ whole genome shotgun (WGS) entry which is preliminary data.</text>
</comment>
<reference evidence="1 2" key="1">
    <citation type="journal article" date="2019" name="Nat. Med.">
        <title>A library of human gut bacterial isolates paired with longitudinal multiomics data enables mechanistic microbiome research.</title>
        <authorList>
            <person name="Poyet M."/>
            <person name="Groussin M."/>
            <person name="Gibbons S.M."/>
            <person name="Avila-Pacheco J."/>
            <person name="Jiang X."/>
            <person name="Kearney S.M."/>
            <person name="Perrotta A.R."/>
            <person name="Berdy B."/>
            <person name="Zhao S."/>
            <person name="Lieberman T.D."/>
            <person name="Swanson P.K."/>
            <person name="Smith M."/>
            <person name="Roesemann S."/>
            <person name="Alexander J.E."/>
            <person name="Rich S.A."/>
            <person name="Livny J."/>
            <person name="Vlamakis H."/>
            <person name="Clish C."/>
            <person name="Bullock K."/>
            <person name="Deik A."/>
            <person name="Scott J."/>
            <person name="Pierce K.A."/>
            <person name="Xavier R.J."/>
            <person name="Alm E.J."/>
        </authorList>
    </citation>
    <scope>NUCLEOTIDE SEQUENCE [LARGE SCALE GENOMIC DNA]</scope>
    <source>
        <strain evidence="1 2">BIOML-B9</strain>
    </source>
</reference>
<dbReference type="AlphaFoldDB" id="A0A6L5TFW4"/>
<accession>A0A6L5TFW4</accession>
<organism evidence="1 2">
    <name type="scientific">Faecalibacterium prausnitzii</name>
    <dbReference type="NCBI Taxonomy" id="853"/>
    <lineage>
        <taxon>Bacteria</taxon>
        <taxon>Bacillati</taxon>
        <taxon>Bacillota</taxon>
        <taxon>Clostridia</taxon>
        <taxon>Eubacteriales</taxon>
        <taxon>Oscillospiraceae</taxon>
        <taxon>Faecalibacterium</taxon>
    </lineage>
</organism>